<keyword evidence="2" id="KW-1185">Reference proteome</keyword>
<accession>A0A0C3F937</accession>
<gene>
    <name evidence="1" type="ORF">PILCRDRAFT_502541</name>
</gene>
<dbReference type="EMBL" id="KN833000">
    <property type="protein sequence ID" value="KIM81135.1"/>
    <property type="molecule type" value="Genomic_DNA"/>
</dbReference>
<dbReference type="AlphaFoldDB" id="A0A0C3F937"/>
<dbReference type="Proteomes" id="UP000054166">
    <property type="component" value="Unassembled WGS sequence"/>
</dbReference>
<reference evidence="2" key="2">
    <citation type="submission" date="2015-01" db="EMBL/GenBank/DDBJ databases">
        <title>Evolutionary Origins and Diversification of the Mycorrhizal Mutualists.</title>
        <authorList>
            <consortium name="DOE Joint Genome Institute"/>
            <consortium name="Mycorrhizal Genomics Consortium"/>
            <person name="Kohler A."/>
            <person name="Kuo A."/>
            <person name="Nagy L.G."/>
            <person name="Floudas D."/>
            <person name="Copeland A."/>
            <person name="Barry K.W."/>
            <person name="Cichocki N."/>
            <person name="Veneault-Fourrey C."/>
            <person name="LaButti K."/>
            <person name="Lindquist E.A."/>
            <person name="Lipzen A."/>
            <person name="Lundell T."/>
            <person name="Morin E."/>
            <person name="Murat C."/>
            <person name="Riley R."/>
            <person name="Ohm R."/>
            <person name="Sun H."/>
            <person name="Tunlid A."/>
            <person name="Henrissat B."/>
            <person name="Grigoriev I.V."/>
            <person name="Hibbett D.S."/>
            <person name="Martin F."/>
        </authorList>
    </citation>
    <scope>NUCLEOTIDE SEQUENCE [LARGE SCALE GENOMIC DNA]</scope>
    <source>
        <strain evidence="2">F 1598</strain>
    </source>
</reference>
<sequence length="149" mass="16620">MWCGHEAVVVAGRRDSISFTGPSTNSEVSAAISTDVNIPPASTSTPELPTMSIKYRFTITYKDGKAARLVPGVISEKEVYSIFKADLKIFEIEQPKDQAIRLDGPGSISFAFMKYEDVNDNGLYNSCMMLEMTQHHDHQIALLKRERSM</sequence>
<protein>
    <submittedName>
        <fullName evidence="1">Uncharacterized protein</fullName>
    </submittedName>
</protein>
<evidence type="ECO:0000313" key="1">
    <source>
        <dbReference type="EMBL" id="KIM81135.1"/>
    </source>
</evidence>
<dbReference type="InParanoid" id="A0A0C3F937"/>
<evidence type="ECO:0000313" key="2">
    <source>
        <dbReference type="Proteomes" id="UP000054166"/>
    </source>
</evidence>
<proteinExistence type="predicted"/>
<name>A0A0C3F937_PILCF</name>
<dbReference type="HOGENOM" id="CLU_1750403_0_0_1"/>
<organism evidence="1 2">
    <name type="scientific">Piloderma croceum (strain F 1598)</name>
    <dbReference type="NCBI Taxonomy" id="765440"/>
    <lineage>
        <taxon>Eukaryota</taxon>
        <taxon>Fungi</taxon>
        <taxon>Dikarya</taxon>
        <taxon>Basidiomycota</taxon>
        <taxon>Agaricomycotina</taxon>
        <taxon>Agaricomycetes</taxon>
        <taxon>Agaricomycetidae</taxon>
        <taxon>Atheliales</taxon>
        <taxon>Atheliaceae</taxon>
        <taxon>Piloderma</taxon>
    </lineage>
</organism>
<reference evidence="1 2" key="1">
    <citation type="submission" date="2014-04" db="EMBL/GenBank/DDBJ databases">
        <authorList>
            <consortium name="DOE Joint Genome Institute"/>
            <person name="Kuo A."/>
            <person name="Tarkka M."/>
            <person name="Buscot F."/>
            <person name="Kohler A."/>
            <person name="Nagy L.G."/>
            <person name="Floudas D."/>
            <person name="Copeland A."/>
            <person name="Barry K.W."/>
            <person name="Cichocki N."/>
            <person name="Veneault-Fourrey C."/>
            <person name="LaButti K."/>
            <person name="Lindquist E.A."/>
            <person name="Lipzen A."/>
            <person name="Lundell T."/>
            <person name="Morin E."/>
            <person name="Murat C."/>
            <person name="Sun H."/>
            <person name="Tunlid A."/>
            <person name="Henrissat B."/>
            <person name="Grigoriev I.V."/>
            <person name="Hibbett D.S."/>
            <person name="Martin F."/>
            <person name="Nordberg H.P."/>
            <person name="Cantor M.N."/>
            <person name="Hua S.X."/>
        </authorList>
    </citation>
    <scope>NUCLEOTIDE SEQUENCE [LARGE SCALE GENOMIC DNA]</scope>
    <source>
        <strain evidence="1 2">F 1598</strain>
    </source>
</reference>